<feature type="domain" description="Nephrocystin 3-like N-terminal" evidence="5">
    <location>
        <begin position="319"/>
        <end position="478"/>
    </location>
</feature>
<keyword evidence="2 3" id="KW-0040">ANK repeat</keyword>
<feature type="compositionally biased region" description="Acidic residues" evidence="4">
    <location>
        <begin position="1712"/>
        <end position="1728"/>
    </location>
</feature>
<feature type="repeat" description="ANK" evidence="3">
    <location>
        <begin position="1255"/>
        <end position="1287"/>
    </location>
</feature>
<dbReference type="InterPro" id="IPR036770">
    <property type="entry name" value="Ankyrin_rpt-contain_sf"/>
</dbReference>
<feature type="region of interest" description="Disordered" evidence="4">
    <location>
        <begin position="1705"/>
        <end position="1759"/>
    </location>
</feature>
<dbReference type="Pfam" id="PF00023">
    <property type="entry name" value="Ank"/>
    <property type="match status" value="1"/>
</dbReference>
<sequence length="1759" mass="195383">MEQEERSLDATETSSNTVDNDSPSSDLGLLIDSTEGYEASEKKFDIVAIHGLGGQESKPWNSSKTNTWIQGLAAHMNWEVRIIRYAYDATKLAEATYPEEAISSEASTLLQRLSELRRGQQHPLPLAFFAHDIGGIIAKKALILASRYDSEHADISYSTTLLMFFGCPHRTLDTHLDIEILASRLEMLKPADSIVTKAIMRCLARSIIDVNDSFLNTRVLTRANVVNITSSKTDATERVFDKYTAALGVPMEKVLLIDKSHKELIDEPEAYAPYGGFQTKRISSFPWQDDKLSHVMRAIMHQAPPIHPFKFNTTRGFVWISEHDAMVKWLKSWGLGLLHIHGTSAISNVAQHVYEGIIDRGESTTFRAILYFKFDKHDIRRNSIGAMANSFLLQILSQIRESPNSKMPDIEPPDFSDCWTDKDAFFFLEKLMKDITTIGEIHWIIDRLDQCNDSSNLFLSMVSDMAKSSEQHFKILVTIVDDSRIREALSEFPSIDLREHSPTAEILESIVLEFTTELCHVRPQYRRVEQEIRQLLDSCGDDDLLRRLLLEWLLVTPCASAKSALERELASLAPLSPAKIFERCLDVVPESSQPWARRVLLWMSLSFRPLTPEELGSALNLDASMDTVSEQESYGDLMWDIEKCFGPMIIQENGHVQFRHPAARDFLRTTSDASDRERPWYALNSSEEGHREITDVCVGYLTLPSTQDKILAACRTCPVDQRIFETPSDITSYAVEFWPLHYHRGYLNVSPNPQSSTIATFFNDDTALKRWDAARWFLSNPHIRSDRLFLSHVPVIASIGDEDSVKSWIQSQEPDERDISQALIEASRYGHGDVVKLLLQKSGANSDVCLEAIMTAGRSAELRTLDILLAYATENLHIAKWPGTLTSRLAYLGSSEPLKTILQAGADANSTDPDCSPPLHCAIVRDDTVAFDILMEHGADPAAVNSNWVDTAPIVVAGKYCRAKIIDRLAKAAVVDAQDKKGRNALWYAGGRGHHAVFQALVKAGANTEVLTASVRELRPALIPIAGAPYPKCLKSVLDAGVDINSRLREVHSFHALGIAARAGRVEICRMLLDHGTCKEFDDDSALIHAVRANNIEIVNMLLKEGFKVDVQLDDSPYYGTPLVAAARAGYHDIVTALLEKGASVNYAAPRKITPLMSAVLGAEATIVKKFIDAGADMDVIGGATYNWNATHFAYNRPDCMKVLVDAGADINSLGPDGTPFYLAAYFNSTKVVELLLECKPDIETRCPEGDFTDAGYTALHCAAFYGYNELLRLLLERGADIEAKTPKGGTPLILAVATNNEESVKILLEYKLDIDAIDVFGGTAIFCLPNPANLSVVRRLINRGASLTLRNKEKYTPLGRAVANGDLPLARLLSSEKVDLNAEAAVNGTALHIATEEYNIDMVKVLTEKGASPDIANSWMYGSSLQRLFEKYDTSTKKKDIIARHLINDAGADVNVHGGNLGSVLNAAILSGSLDTIKFILEKGADIGWQALQGRRPIHCAALKSAEHFRLLLEASGDDEERLGITTKTKYGMTVLHHAVATGRPDLVELVLSHTSGTISINEPDDDGWTPLLWACRLCEEWGAPKEISPEIVKLLLDRGADPSIRGRTSDDREWSPLKMARFHGASPQVIELLTASPSKKKEDDWKSKFHVSKKAARTTWYCDLCLFHVYGTVYCCEVCGLSYGLCFKCYRYREESHPYHDKWEERGPEFVDDDEEEEEGKEEGEEGEPKSSPGIEQVQDDDSEGDWSNDEAEGGGK</sequence>
<feature type="compositionally biased region" description="Acidic residues" evidence="4">
    <location>
        <begin position="1740"/>
        <end position="1759"/>
    </location>
</feature>
<feature type="region of interest" description="Disordered" evidence="4">
    <location>
        <begin position="1"/>
        <end position="29"/>
    </location>
</feature>
<dbReference type="SMART" id="SM00248">
    <property type="entry name" value="ANK"/>
    <property type="match status" value="17"/>
</dbReference>
<name>A0A2K0WV85_GIBNY</name>
<dbReference type="STRING" id="42673.A0A2K0WV85"/>
<dbReference type="Pfam" id="PF12796">
    <property type="entry name" value="Ank_2"/>
    <property type="match status" value="5"/>
</dbReference>
<evidence type="ECO:0000256" key="3">
    <source>
        <dbReference type="PROSITE-ProRule" id="PRU00023"/>
    </source>
</evidence>
<comment type="caution">
    <text evidence="6">The sequence shown here is derived from an EMBL/GenBank/DDBJ whole genome shotgun (WGS) entry which is preliminary data.</text>
</comment>
<dbReference type="Gene3D" id="1.25.40.20">
    <property type="entry name" value="Ankyrin repeat-containing domain"/>
    <property type="match status" value="4"/>
</dbReference>
<evidence type="ECO:0000313" key="6">
    <source>
        <dbReference type="EMBL" id="PNP86187.1"/>
    </source>
</evidence>
<dbReference type="PRINTS" id="PR01415">
    <property type="entry name" value="ANKYRIN"/>
</dbReference>
<evidence type="ECO:0000256" key="4">
    <source>
        <dbReference type="SAM" id="MobiDB-lite"/>
    </source>
</evidence>
<organism evidence="6 7">
    <name type="scientific">Gibberella nygamai</name>
    <name type="common">Bean root rot disease fungus</name>
    <name type="synonym">Fusarium nygamai</name>
    <dbReference type="NCBI Taxonomy" id="42673"/>
    <lineage>
        <taxon>Eukaryota</taxon>
        <taxon>Fungi</taxon>
        <taxon>Dikarya</taxon>
        <taxon>Ascomycota</taxon>
        <taxon>Pezizomycotina</taxon>
        <taxon>Sordariomycetes</taxon>
        <taxon>Hypocreomycetidae</taxon>
        <taxon>Hypocreales</taxon>
        <taxon>Nectriaceae</taxon>
        <taxon>Fusarium</taxon>
        <taxon>Fusarium fujikuroi species complex</taxon>
    </lineage>
</organism>
<dbReference type="Pfam" id="PF24883">
    <property type="entry name" value="NPHP3_N"/>
    <property type="match status" value="1"/>
</dbReference>
<evidence type="ECO:0000313" key="7">
    <source>
        <dbReference type="Proteomes" id="UP000236664"/>
    </source>
</evidence>
<feature type="repeat" description="ANK" evidence="3">
    <location>
        <begin position="1387"/>
        <end position="1419"/>
    </location>
</feature>
<accession>A0A2K0WV85</accession>
<dbReference type="OrthoDB" id="341259at2759"/>
<dbReference type="InterPro" id="IPR051165">
    <property type="entry name" value="Multifunctional_ANK_Repeat"/>
</dbReference>
<gene>
    <name evidence="6" type="ORF">FNYG_00415</name>
</gene>
<dbReference type="InterPro" id="IPR056884">
    <property type="entry name" value="NPHP3-like_N"/>
</dbReference>
<protein>
    <recommendedName>
        <fullName evidence="5">Nephrocystin 3-like N-terminal domain-containing protein</fullName>
    </recommendedName>
</protein>
<dbReference type="EMBL" id="MTQA01000017">
    <property type="protein sequence ID" value="PNP86187.1"/>
    <property type="molecule type" value="Genomic_DNA"/>
</dbReference>
<evidence type="ECO:0000256" key="2">
    <source>
        <dbReference type="ARBA" id="ARBA00023043"/>
    </source>
</evidence>
<feature type="repeat" description="ANK" evidence="3">
    <location>
        <begin position="1532"/>
        <end position="1564"/>
    </location>
</feature>
<proteinExistence type="predicted"/>
<dbReference type="PANTHER" id="PTHR24123">
    <property type="entry name" value="ANKYRIN REPEAT-CONTAINING"/>
    <property type="match status" value="1"/>
</dbReference>
<feature type="repeat" description="ANK" evidence="3">
    <location>
        <begin position="1118"/>
        <end position="1150"/>
    </location>
</feature>
<dbReference type="InterPro" id="IPR002110">
    <property type="entry name" value="Ankyrin_rpt"/>
</dbReference>
<feature type="repeat" description="ANK" evidence="3">
    <location>
        <begin position="1082"/>
        <end position="1114"/>
    </location>
</feature>
<dbReference type="PROSITE" id="PS50088">
    <property type="entry name" value="ANK_REPEAT"/>
    <property type="match status" value="7"/>
</dbReference>
<keyword evidence="7" id="KW-1185">Reference proteome</keyword>
<feature type="compositionally biased region" description="Polar residues" evidence="4">
    <location>
        <begin position="10"/>
        <end position="25"/>
    </location>
</feature>
<dbReference type="PROSITE" id="PS50297">
    <property type="entry name" value="ANK_REP_REGION"/>
    <property type="match status" value="4"/>
</dbReference>
<evidence type="ECO:0000256" key="1">
    <source>
        <dbReference type="ARBA" id="ARBA00022737"/>
    </source>
</evidence>
<reference evidence="6 7" key="1">
    <citation type="submission" date="2017-06" db="EMBL/GenBank/DDBJ databases">
        <title>Genome of Fusarium nygamai isolate CS10214.</title>
        <authorList>
            <person name="Gardiner D.M."/>
            <person name="Obanor F."/>
            <person name="Kazan K."/>
        </authorList>
    </citation>
    <scope>NUCLEOTIDE SEQUENCE [LARGE SCALE GENOMIC DNA]</scope>
    <source>
        <strain evidence="6 7">CS10214</strain>
    </source>
</reference>
<keyword evidence="1" id="KW-0677">Repeat</keyword>
<dbReference type="SUPFAM" id="SSF48403">
    <property type="entry name" value="Ankyrin repeat"/>
    <property type="match status" value="3"/>
</dbReference>
<evidence type="ECO:0000259" key="5">
    <source>
        <dbReference type="Pfam" id="PF24883"/>
    </source>
</evidence>
<dbReference type="PANTHER" id="PTHR24123:SF33">
    <property type="entry name" value="PROTEIN HOS4"/>
    <property type="match status" value="1"/>
</dbReference>
<dbReference type="Proteomes" id="UP000236664">
    <property type="component" value="Unassembled WGS sequence"/>
</dbReference>
<feature type="repeat" description="ANK" evidence="3">
    <location>
        <begin position="914"/>
        <end position="946"/>
    </location>
</feature>
<feature type="repeat" description="ANK" evidence="3">
    <location>
        <begin position="1288"/>
        <end position="1320"/>
    </location>
</feature>